<feature type="compositionally biased region" description="Low complexity" evidence="1">
    <location>
        <begin position="15"/>
        <end position="25"/>
    </location>
</feature>
<protein>
    <submittedName>
        <fullName evidence="2">Uncharacterized protein</fullName>
    </submittedName>
</protein>
<evidence type="ECO:0000313" key="3">
    <source>
        <dbReference type="Proteomes" id="UP000015001"/>
    </source>
</evidence>
<organism evidence="2 3">
    <name type="scientific">Streptomyces afghaniensis 772</name>
    <dbReference type="NCBI Taxonomy" id="1283301"/>
    <lineage>
        <taxon>Bacteria</taxon>
        <taxon>Bacillati</taxon>
        <taxon>Actinomycetota</taxon>
        <taxon>Actinomycetes</taxon>
        <taxon>Kitasatosporales</taxon>
        <taxon>Streptomycetaceae</taxon>
        <taxon>Streptomyces</taxon>
    </lineage>
</organism>
<dbReference type="PATRIC" id="fig|1283301.3.peg.466"/>
<keyword evidence="3" id="KW-1185">Reference proteome</keyword>
<gene>
    <name evidence="2" type="ORF">STAFG_0478</name>
</gene>
<name>S4MZ25_9ACTN</name>
<proteinExistence type="predicted"/>
<feature type="region of interest" description="Disordered" evidence="1">
    <location>
        <begin position="1"/>
        <end position="40"/>
    </location>
</feature>
<reference evidence="2 3" key="1">
    <citation type="submission" date="2013-02" db="EMBL/GenBank/DDBJ databases">
        <title>Draft Genome Sequence of Streptomyces afghaniensis, Which Produces Compounds of the Julimycin B-Complex.</title>
        <authorList>
            <person name="Gruening B.A."/>
            <person name="Praeg A."/>
            <person name="Erxleben A."/>
            <person name="Guenther S."/>
            <person name="Fiedler H.-P."/>
            <person name="Goodfellow M."/>
            <person name="Mueller M."/>
        </authorList>
    </citation>
    <scope>NUCLEOTIDE SEQUENCE [LARGE SCALE GENOMIC DNA]</scope>
    <source>
        <strain evidence="2 3">772</strain>
    </source>
</reference>
<evidence type="ECO:0000313" key="2">
    <source>
        <dbReference type="EMBL" id="EPJ42466.1"/>
    </source>
</evidence>
<sequence>MWAGPRVAHQRVNPARGSGAAAARDSACRPNPECRTSGAV</sequence>
<accession>S4MZ25</accession>
<comment type="caution">
    <text evidence="2">The sequence shown here is derived from an EMBL/GenBank/DDBJ whole genome shotgun (WGS) entry which is preliminary data.</text>
</comment>
<evidence type="ECO:0000256" key="1">
    <source>
        <dbReference type="SAM" id="MobiDB-lite"/>
    </source>
</evidence>
<dbReference type="Proteomes" id="UP000015001">
    <property type="component" value="Unassembled WGS sequence"/>
</dbReference>
<dbReference type="EMBL" id="AOPY01001255">
    <property type="protein sequence ID" value="EPJ42466.1"/>
    <property type="molecule type" value="Genomic_DNA"/>
</dbReference>
<dbReference type="AlphaFoldDB" id="S4MZ25"/>
<dbReference type="HOGENOM" id="CLU_3296878_0_0_11"/>